<accession>A0A6L9Y710</accession>
<name>A0A6L9Y710_9BURK</name>
<comment type="caution">
    <text evidence="2">The sequence shown here is derived from an EMBL/GenBank/DDBJ whole genome shotgun (WGS) entry which is preliminary data.</text>
</comment>
<protein>
    <submittedName>
        <fullName evidence="2">DUF4261 domain-containing protein</fullName>
    </submittedName>
</protein>
<dbReference type="EMBL" id="JAAGYR010000013">
    <property type="protein sequence ID" value="NEN76151.1"/>
    <property type="molecule type" value="Genomic_DNA"/>
</dbReference>
<evidence type="ECO:0000313" key="3">
    <source>
        <dbReference type="Proteomes" id="UP000477651"/>
    </source>
</evidence>
<dbReference type="Proteomes" id="UP000477651">
    <property type="component" value="Unassembled WGS sequence"/>
</dbReference>
<evidence type="ECO:0000313" key="2">
    <source>
        <dbReference type="EMBL" id="NEN76151.1"/>
    </source>
</evidence>
<gene>
    <name evidence="2" type="ORF">F9B74_07430</name>
</gene>
<keyword evidence="3" id="KW-1185">Reference proteome</keyword>
<feature type="domain" description="DUF4261" evidence="1">
    <location>
        <begin position="175"/>
        <end position="249"/>
    </location>
</feature>
<dbReference type="Pfam" id="PF14080">
    <property type="entry name" value="DUF4261"/>
    <property type="match status" value="1"/>
</dbReference>
<organism evidence="2 3">
    <name type="scientific">Pelistega ratti</name>
    <dbReference type="NCBI Taxonomy" id="2652177"/>
    <lineage>
        <taxon>Bacteria</taxon>
        <taxon>Pseudomonadati</taxon>
        <taxon>Pseudomonadota</taxon>
        <taxon>Betaproteobacteria</taxon>
        <taxon>Burkholderiales</taxon>
        <taxon>Alcaligenaceae</taxon>
        <taxon>Pelistega</taxon>
    </lineage>
</organism>
<dbReference type="AlphaFoldDB" id="A0A6L9Y710"/>
<proteinExistence type="predicted"/>
<reference evidence="2 3" key="1">
    <citation type="submission" date="2020-02" db="EMBL/GenBank/DDBJ databases">
        <title>Pelistega sp. NLN82 were isolated from wild rodents of the Hainan Island.</title>
        <authorList>
            <person name="Niu N."/>
            <person name="Zhou J."/>
        </authorList>
    </citation>
    <scope>NUCLEOTIDE SEQUENCE [LARGE SCALE GENOMIC DNA]</scope>
    <source>
        <strain evidence="2 3">NLN82</strain>
    </source>
</reference>
<dbReference type="RefSeq" id="WP_163764638.1">
    <property type="nucleotide sequence ID" value="NZ_JAAGYR010000013.1"/>
</dbReference>
<dbReference type="InterPro" id="IPR025357">
    <property type="entry name" value="DUF4261"/>
</dbReference>
<evidence type="ECO:0000259" key="1">
    <source>
        <dbReference type="Pfam" id="PF14080"/>
    </source>
</evidence>
<sequence>MNKEENSTGSFIAFVLLSDTQWDINQLITDCKTDWNIELPNDSQDNTLYTKIGDMTLVISLMPIPIPNEEVEYHAATNYMWEDAVEVSKSHKAHLLVSVLGKDANVLDKGKLFTKVISSCLKQENTIAVYTDGAVFQPQFYREVASIMQQDENTLPILNWVWFGIYHTDEFAGIYTYGMRKFGKEEIEVYASNADLIEIRNFLLDVVAYILDANITLQDGETIGFSAEQKLSITLSDAIALDGKSLKIQYPQ</sequence>